<feature type="non-terminal residue" evidence="2">
    <location>
        <position position="1"/>
    </location>
</feature>
<dbReference type="InterPro" id="IPR012337">
    <property type="entry name" value="RNaseH-like_sf"/>
</dbReference>
<dbReference type="Pfam" id="PF02171">
    <property type="entry name" value="Piwi"/>
    <property type="match status" value="1"/>
</dbReference>
<keyword evidence="3" id="KW-1185">Reference proteome</keyword>
<dbReference type="InterPro" id="IPR036397">
    <property type="entry name" value="RNaseH_sf"/>
</dbReference>
<dbReference type="EMBL" id="CAJPIZ010049653">
    <property type="protein sequence ID" value="CAG2122669.1"/>
    <property type="molecule type" value="Genomic_DNA"/>
</dbReference>
<dbReference type="PROSITE" id="PS50822">
    <property type="entry name" value="PIWI"/>
    <property type="match status" value="1"/>
</dbReference>
<dbReference type="Proteomes" id="UP000759131">
    <property type="component" value="Unassembled WGS sequence"/>
</dbReference>
<dbReference type="PANTHER" id="PTHR22891">
    <property type="entry name" value="EUKARYOTIC TRANSLATION INITIATION FACTOR 2C"/>
    <property type="match status" value="1"/>
</dbReference>
<dbReference type="GO" id="GO:0003676">
    <property type="term" value="F:nucleic acid binding"/>
    <property type="evidence" value="ECO:0007669"/>
    <property type="project" value="InterPro"/>
</dbReference>
<evidence type="ECO:0000313" key="3">
    <source>
        <dbReference type="Proteomes" id="UP000759131"/>
    </source>
</evidence>
<dbReference type="Gene3D" id="3.30.420.10">
    <property type="entry name" value="Ribonuclease H-like superfamily/Ribonuclease H"/>
    <property type="match status" value="1"/>
</dbReference>
<protein>
    <recommendedName>
        <fullName evidence="1">Piwi domain-containing protein</fullName>
    </recommendedName>
</protein>
<evidence type="ECO:0000259" key="1">
    <source>
        <dbReference type="PROSITE" id="PS50822"/>
    </source>
</evidence>
<dbReference type="Gene3D" id="3.40.50.2300">
    <property type="match status" value="1"/>
</dbReference>
<dbReference type="OrthoDB" id="10252740at2759"/>
<name>A0A7R9LY71_9ACAR</name>
<dbReference type="AlphaFoldDB" id="A0A7R9LY71"/>
<dbReference type="EMBL" id="OC904228">
    <property type="protein sequence ID" value="CAD7649914.1"/>
    <property type="molecule type" value="Genomic_DNA"/>
</dbReference>
<organism evidence="2">
    <name type="scientific">Medioppia subpectinata</name>
    <dbReference type="NCBI Taxonomy" id="1979941"/>
    <lineage>
        <taxon>Eukaryota</taxon>
        <taxon>Metazoa</taxon>
        <taxon>Ecdysozoa</taxon>
        <taxon>Arthropoda</taxon>
        <taxon>Chelicerata</taxon>
        <taxon>Arachnida</taxon>
        <taxon>Acari</taxon>
        <taxon>Acariformes</taxon>
        <taxon>Sarcoptiformes</taxon>
        <taxon>Oribatida</taxon>
        <taxon>Brachypylina</taxon>
        <taxon>Oppioidea</taxon>
        <taxon>Oppiidae</taxon>
        <taxon>Medioppia</taxon>
    </lineage>
</organism>
<proteinExistence type="predicted"/>
<feature type="non-terminal residue" evidence="2">
    <location>
        <position position="177"/>
    </location>
</feature>
<feature type="domain" description="Piwi" evidence="1">
    <location>
        <begin position="17"/>
        <end position="177"/>
    </location>
</feature>
<gene>
    <name evidence="2" type="ORF">OSB1V03_LOCUS22615</name>
</gene>
<accession>A0A7R9LY71</accession>
<sequence>IATIFRAAKQECPRLQLILFIIPDDSLIYSTIKEAGDCHLGIVTQCVKANNVARPPKGGVQSNLLLKINTKLGGVNRILESKPDKPKVLQTTGHRVMIIGADVTHPAPADKLETSVAACIGSIDIDHCKYSASIRAQERTTKAQAVEMIKDFDGMIGELLAEYQTALGGLPNHIIYY</sequence>
<evidence type="ECO:0000313" key="2">
    <source>
        <dbReference type="EMBL" id="CAD7649914.1"/>
    </source>
</evidence>
<dbReference type="SUPFAM" id="SSF53098">
    <property type="entry name" value="Ribonuclease H-like"/>
    <property type="match status" value="1"/>
</dbReference>
<reference evidence="2" key="1">
    <citation type="submission" date="2020-11" db="EMBL/GenBank/DDBJ databases">
        <authorList>
            <person name="Tran Van P."/>
        </authorList>
    </citation>
    <scope>NUCLEOTIDE SEQUENCE</scope>
</reference>
<dbReference type="InterPro" id="IPR003165">
    <property type="entry name" value="Piwi"/>
</dbReference>